<evidence type="ECO:0000256" key="9">
    <source>
        <dbReference type="ARBA" id="ARBA00023136"/>
    </source>
</evidence>
<evidence type="ECO:0000256" key="3">
    <source>
        <dbReference type="ARBA" id="ARBA00018116"/>
    </source>
</evidence>
<reference evidence="13 14" key="1">
    <citation type="journal article" date="2019" name="Nat. Ecol. Evol.">
        <title>Megaphylogeny resolves global patterns of mushroom evolution.</title>
        <authorList>
            <person name="Varga T."/>
            <person name="Krizsan K."/>
            <person name="Foldi C."/>
            <person name="Dima B."/>
            <person name="Sanchez-Garcia M."/>
            <person name="Sanchez-Ramirez S."/>
            <person name="Szollosi G.J."/>
            <person name="Szarkandi J.G."/>
            <person name="Papp V."/>
            <person name="Albert L."/>
            <person name="Andreopoulos W."/>
            <person name="Angelini C."/>
            <person name="Antonin V."/>
            <person name="Barry K.W."/>
            <person name="Bougher N.L."/>
            <person name="Buchanan P."/>
            <person name="Buyck B."/>
            <person name="Bense V."/>
            <person name="Catcheside P."/>
            <person name="Chovatia M."/>
            <person name="Cooper J."/>
            <person name="Damon W."/>
            <person name="Desjardin D."/>
            <person name="Finy P."/>
            <person name="Geml J."/>
            <person name="Haridas S."/>
            <person name="Hughes K."/>
            <person name="Justo A."/>
            <person name="Karasinski D."/>
            <person name="Kautmanova I."/>
            <person name="Kiss B."/>
            <person name="Kocsube S."/>
            <person name="Kotiranta H."/>
            <person name="LaButti K.M."/>
            <person name="Lechner B.E."/>
            <person name="Liimatainen K."/>
            <person name="Lipzen A."/>
            <person name="Lukacs Z."/>
            <person name="Mihaltcheva S."/>
            <person name="Morgado L.N."/>
            <person name="Niskanen T."/>
            <person name="Noordeloos M.E."/>
            <person name="Ohm R.A."/>
            <person name="Ortiz-Santana B."/>
            <person name="Ovrebo C."/>
            <person name="Racz N."/>
            <person name="Riley R."/>
            <person name="Savchenko A."/>
            <person name="Shiryaev A."/>
            <person name="Soop K."/>
            <person name="Spirin V."/>
            <person name="Szebenyi C."/>
            <person name="Tomsovsky M."/>
            <person name="Tulloss R.E."/>
            <person name="Uehling J."/>
            <person name="Grigoriev I.V."/>
            <person name="Vagvolgyi C."/>
            <person name="Papp T."/>
            <person name="Martin F.M."/>
            <person name="Miettinen O."/>
            <person name="Hibbett D.S."/>
            <person name="Nagy L.G."/>
        </authorList>
    </citation>
    <scope>NUCLEOTIDE SEQUENCE [LARGE SCALE GENOMIC DNA]</scope>
    <source>
        <strain evidence="13 14">CBS 309.79</strain>
    </source>
</reference>
<comment type="subcellular location">
    <subcellularLocation>
        <location evidence="1 11">Mitochondrion inner membrane</location>
        <topology evidence="1 11">Single-pass membrane protein</topology>
    </subcellularLocation>
</comment>
<evidence type="ECO:0000256" key="4">
    <source>
        <dbReference type="ARBA" id="ARBA00022692"/>
    </source>
</evidence>
<evidence type="ECO:0000256" key="11">
    <source>
        <dbReference type="RuleBase" id="RU363000"/>
    </source>
</evidence>
<dbReference type="GO" id="GO:0061617">
    <property type="term" value="C:MICOS complex"/>
    <property type="evidence" value="ECO:0007669"/>
    <property type="project" value="TreeGrafter"/>
</dbReference>
<evidence type="ECO:0000256" key="7">
    <source>
        <dbReference type="ARBA" id="ARBA00023054"/>
    </source>
</evidence>
<dbReference type="GO" id="GO:0042407">
    <property type="term" value="P:cristae formation"/>
    <property type="evidence" value="ECO:0007669"/>
    <property type="project" value="TreeGrafter"/>
</dbReference>
<keyword evidence="14" id="KW-1185">Reference proteome</keyword>
<name>A0A5C3QQE0_9AGAR</name>
<evidence type="ECO:0000256" key="8">
    <source>
        <dbReference type="ARBA" id="ARBA00023128"/>
    </source>
</evidence>
<accession>A0A5C3QQE0</accession>
<keyword evidence="9 11" id="KW-0472">Membrane</keyword>
<evidence type="ECO:0000256" key="12">
    <source>
        <dbReference type="SAM" id="Coils"/>
    </source>
</evidence>
<dbReference type="InterPro" id="IPR019133">
    <property type="entry name" value="MIC60"/>
</dbReference>
<evidence type="ECO:0000256" key="5">
    <source>
        <dbReference type="ARBA" id="ARBA00022792"/>
    </source>
</evidence>
<evidence type="ECO:0000256" key="10">
    <source>
        <dbReference type="ARBA" id="ARBA00025571"/>
    </source>
</evidence>
<dbReference type="PANTHER" id="PTHR15415">
    <property type="entry name" value="MITOFILIN"/>
    <property type="match status" value="1"/>
</dbReference>
<feature type="coiled-coil region" evidence="12">
    <location>
        <begin position="324"/>
        <end position="359"/>
    </location>
</feature>
<evidence type="ECO:0000256" key="1">
    <source>
        <dbReference type="ARBA" id="ARBA00004434"/>
    </source>
</evidence>
<dbReference type="EMBL" id="ML178819">
    <property type="protein sequence ID" value="TFL04203.1"/>
    <property type="molecule type" value="Genomic_DNA"/>
</dbReference>
<dbReference type="STRING" id="1884261.A0A5C3QQE0"/>
<keyword evidence="7 12" id="KW-0175">Coiled coil</keyword>
<keyword evidence="6 11" id="KW-1133">Transmembrane helix</keyword>
<comment type="similarity">
    <text evidence="2 11">Belongs to the MICOS complex subunit Mic60 family.</text>
</comment>
<sequence>MYRLPVSKHVALTSGRNLTRVGRRRLATDASLPPKKSRTFRKILFTTTGLTATFYAGSAFLAFSNQPYYDFFADNVPLGTEMLEYAEANHWDTITLEQAMQSPQALYAWATRLVENVSDPQKVLEDAKRAADAKIHEARQRTKETFEQSKTRVQHVVDELKTDVKKDDTVSSSTSKHIDHQLSHTISELVKKAEDVLQETALVPAPPPPTADSASFEEADTTAPEVGQIVADPNVYAAPLPVGFEPPPGFSRPAPPKVAAVAAAAPGVEAKEVPKPVSLPFVTPAVSDLSASEPIIAQLAGTIDNLAAFLETNPVAASKAADILEIAKVDLTSLATRIEKAKEEERVGLERKLDEQTREYSLKLLELEMEAQDKLDHQESDFKRFFDEERQKFVQVYREKLEHELRTQTELINERLKEEVIAQGIELQRRWIREIKVRVENERGGRLAKLEELSANLKRLERIALDNNAILDENIRIHALWSAVRNLGNVVDAPVRRPFREELRTLRTLATAADSEDAVVVSALHTLESTETPDIGVEPFADLASWFSSSVAPRLSQVALVPEQDAGVLSHLASHLFSTLQFRRHGLVEGSDVISIVARAEYYLNEKDLDRATRELNQLRGTAGTLVIDWLHAARKRLEVQQALEVIQTQATLGSLLVI</sequence>
<dbReference type="AlphaFoldDB" id="A0A5C3QQE0"/>
<organism evidence="13 14">
    <name type="scientific">Pterulicium gracile</name>
    <dbReference type="NCBI Taxonomy" id="1884261"/>
    <lineage>
        <taxon>Eukaryota</taxon>
        <taxon>Fungi</taxon>
        <taxon>Dikarya</taxon>
        <taxon>Basidiomycota</taxon>
        <taxon>Agaricomycotina</taxon>
        <taxon>Agaricomycetes</taxon>
        <taxon>Agaricomycetidae</taxon>
        <taxon>Agaricales</taxon>
        <taxon>Pleurotineae</taxon>
        <taxon>Pterulaceae</taxon>
        <taxon>Pterulicium</taxon>
    </lineage>
</organism>
<evidence type="ECO:0000313" key="13">
    <source>
        <dbReference type="EMBL" id="TFL04203.1"/>
    </source>
</evidence>
<comment type="function">
    <text evidence="10">Component of the MICOS complex, a large protein complex of the mitochondrial inner membrane that plays crucial roles in the maintenance of crista junctions, inner membrane architecture, and formation of contact sites to the outer membrane. Plays a role in keeping cristae membranes connected to the inner boundary membrane. Also promotes protein import via the mitochondrial intermembrane space assembly (MIA) pathway.</text>
</comment>
<evidence type="ECO:0000256" key="2">
    <source>
        <dbReference type="ARBA" id="ARBA00010877"/>
    </source>
</evidence>
<dbReference type="PANTHER" id="PTHR15415:SF7">
    <property type="entry name" value="MICOS COMPLEX SUBUNIT MIC60"/>
    <property type="match status" value="1"/>
</dbReference>
<dbReference type="Proteomes" id="UP000305067">
    <property type="component" value="Unassembled WGS sequence"/>
</dbReference>
<keyword evidence="4 11" id="KW-0812">Transmembrane</keyword>
<proteinExistence type="inferred from homology"/>
<protein>
    <recommendedName>
        <fullName evidence="3 11">MICOS complex subunit MIC60</fullName>
    </recommendedName>
    <alternativeName>
        <fullName evidence="11">Mitofilin</fullName>
    </alternativeName>
</protein>
<evidence type="ECO:0000256" key="6">
    <source>
        <dbReference type="ARBA" id="ARBA00022989"/>
    </source>
</evidence>
<evidence type="ECO:0000313" key="14">
    <source>
        <dbReference type="Proteomes" id="UP000305067"/>
    </source>
</evidence>
<dbReference type="Pfam" id="PF09731">
    <property type="entry name" value="Mitofilin"/>
    <property type="match status" value="1"/>
</dbReference>
<dbReference type="OrthoDB" id="10261039at2759"/>
<gene>
    <name evidence="13" type="ORF">BDV98DRAFT_648886</name>
</gene>
<feature type="transmembrane region" description="Helical" evidence="11">
    <location>
        <begin position="43"/>
        <end position="63"/>
    </location>
</feature>
<keyword evidence="8 11" id="KW-0496">Mitochondrion</keyword>
<keyword evidence="5 11" id="KW-0999">Mitochondrion inner membrane</keyword>
<comment type="subunit">
    <text evidence="11">Component of the mitochondrial contact site and cristae organizing system (MICOS) complex.</text>
</comment>